<evidence type="ECO:0000256" key="6">
    <source>
        <dbReference type="ARBA" id="ARBA00023163"/>
    </source>
</evidence>
<evidence type="ECO:0000256" key="2">
    <source>
        <dbReference type="ARBA" id="ARBA00022737"/>
    </source>
</evidence>
<dbReference type="PROSITE" id="PS50157">
    <property type="entry name" value="ZINC_FINGER_C2H2_2"/>
    <property type="match status" value="3"/>
</dbReference>
<dbReference type="Pfam" id="PF00096">
    <property type="entry name" value="zf-C2H2"/>
    <property type="match status" value="3"/>
</dbReference>
<dbReference type="Gene3D" id="3.30.160.60">
    <property type="entry name" value="Classic Zinc Finger"/>
    <property type="match status" value="3"/>
</dbReference>
<keyword evidence="3 7" id="KW-0863">Zinc-finger</keyword>
<keyword evidence="8" id="KW-1133">Transmembrane helix</keyword>
<keyword evidence="1" id="KW-0479">Metal-binding</keyword>
<evidence type="ECO:0000313" key="10">
    <source>
        <dbReference type="EMBL" id="VDD94163.1"/>
    </source>
</evidence>
<proteinExistence type="predicted"/>
<sequence>MVNFFFNPLFFIFVVTITDITLVLKKMVKTSHLQRVIYFHCFYRCSKNDIDCLASRGRRRPLETRQNLKRFTVHNCPYPECKKRYSKSSHLKAHLRTHSGEKPYCCDWPDCGWKFARSDELTRHYRKHTGDRPFRCSFCDRAFSRSDHLGLHLKRHNPS</sequence>
<dbReference type="InterPro" id="IPR013087">
    <property type="entry name" value="Znf_C2H2_type"/>
</dbReference>
<dbReference type="GO" id="GO:0000978">
    <property type="term" value="F:RNA polymerase II cis-regulatory region sequence-specific DNA binding"/>
    <property type="evidence" value="ECO:0007669"/>
    <property type="project" value="TreeGrafter"/>
</dbReference>
<keyword evidence="11" id="KW-1185">Reference proteome</keyword>
<feature type="domain" description="C2H2-type" evidence="9">
    <location>
        <begin position="74"/>
        <end position="103"/>
    </location>
</feature>
<dbReference type="SMART" id="SM00355">
    <property type="entry name" value="ZnF_C2H2"/>
    <property type="match status" value="3"/>
</dbReference>
<keyword evidence="2" id="KW-0677">Repeat</keyword>
<evidence type="ECO:0000256" key="5">
    <source>
        <dbReference type="ARBA" id="ARBA00023015"/>
    </source>
</evidence>
<name>A0A0N4VFI3_ENTVE</name>
<dbReference type="EMBL" id="UXUI01009693">
    <property type="protein sequence ID" value="VDD94163.1"/>
    <property type="molecule type" value="Genomic_DNA"/>
</dbReference>
<keyword evidence="4" id="KW-0862">Zinc</keyword>
<evidence type="ECO:0000313" key="11">
    <source>
        <dbReference type="Proteomes" id="UP000274131"/>
    </source>
</evidence>
<organism evidence="12">
    <name type="scientific">Enterobius vermicularis</name>
    <name type="common">Human pinworm</name>
    <dbReference type="NCBI Taxonomy" id="51028"/>
    <lineage>
        <taxon>Eukaryota</taxon>
        <taxon>Metazoa</taxon>
        <taxon>Ecdysozoa</taxon>
        <taxon>Nematoda</taxon>
        <taxon>Chromadorea</taxon>
        <taxon>Rhabditida</taxon>
        <taxon>Spirurina</taxon>
        <taxon>Oxyuridomorpha</taxon>
        <taxon>Oxyuroidea</taxon>
        <taxon>Oxyuridae</taxon>
        <taxon>Enterobius</taxon>
    </lineage>
</organism>
<evidence type="ECO:0000256" key="4">
    <source>
        <dbReference type="ARBA" id="ARBA00022833"/>
    </source>
</evidence>
<reference evidence="10 11" key="2">
    <citation type="submission" date="2018-10" db="EMBL/GenBank/DDBJ databases">
        <authorList>
            <consortium name="Pathogen Informatics"/>
        </authorList>
    </citation>
    <scope>NUCLEOTIDE SEQUENCE [LARGE SCALE GENOMIC DNA]</scope>
</reference>
<dbReference type="InterPro" id="IPR036236">
    <property type="entry name" value="Znf_C2H2_sf"/>
</dbReference>
<accession>A0A0N4VFI3</accession>
<evidence type="ECO:0000259" key="9">
    <source>
        <dbReference type="PROSITE" id="PS50157"/>
    </source>
</evidence>
<dbReference type="Proteomes" id="UP000274131">
    <property type="component" value="Unassembled WGS sequence"/>
</dbReference>
<feature type="domain" description="C2H2-type" evidence="9">
    <location>
        <begin position="104"/>
        <end position="133"/>
    </location>
</feature>
<dbReference type="GO" id="GO:0000981">
    <property type="term" value="F:DNA-binding transcription factor activity, RNA polymerase II-specific"/>
    <property type="evidence" value="ECO:0007669"/>
    <property type="project" value="TreeGrafter"/>
</dbReference>
<keyword evidence="5" id="KW-0805">Transcription regulation</keyword>
<evidence type="ECO:0000256" key="1">
    <source>
        <dbReference type="ARBA" id="ARBA00022723"/>
    </source>
</evidence>
<dbReference type="PROSITE" id="PS00028">
    <property type="entry name" value="ZINC_FINGER_C2H2_1"/>
    <property type="match status" value="3"/>
</dbReference>
<evidence type="ECO:0000256" key="3">
    <source>
        <dbReference type="ARBA" id="ARBA00022771"/>
    </source>
</evidence>
<dbReference type="WBParaSite" id="EVEC_0000950401-mRNA-1">
    <property type="protein sequence ID" value="EVEC_0000950401-mRNA-1"/>
    <property type="gene ID" value="EVEC_0000950401"/>
</dbReference>
<protein>
    <submittedName>
        <fullName evidence="12">Krueppel-like factor 14</fullName>
    </submittedName>
</protein>
<keyword evidence="8" id="KW-0812">Transmembrane</keyword>
<keyword evidence="6" id="KW-0804">Transcription</keyword>
<keyword evidence="8" id="KW-0472">Membrane</keyword>
<dbReference type="AlphaFoldDB" id="A0A0N4VFI3"/>
<dbReference type="STRING" id="51028.A0A0N4VFI3"/>
<dbReference type="PANTHER" id="PTHR23235">
    <property type="entry name" value="KRUEPPEL-LIKE TRANSCRIPTION FACTOR"/>
    <property type="match status" value="1"/>
</dbReference>
<feature type="domain" description="C2H2-type" evidence="9">
    <location>
        <begin position="134"/>
        <end position="159"/>
    </location>
</feature>
<dbReference type="GO" id="GO:0008270">
    <property type="term" value="F:zinc ion binding"/>
    <property type="evidence" value="ECO:0007669"/>
    <property type="project" value="UniProtKB-KW"/>
</dbReference>
<dbReference type="PANTHER" id="PTHR23235:SF120">
    <property type="entry name" value="KRUPPEL-LIKE FACTOR 15"/>
    <property type="match status" value="1"/>
</dbReference>
<evidence type="ECO:0000256" key="8">
    <source>
        <dbReference type="SAM" id="Phobius"/>
    </source>
</evidence>
<evidence type="ECO:0000313" key="12">
    <source>
        <dbReference type="WBParaSite" id="EVEC_0000950401-mRNA-1"/>
    </source>
</evidence>
<feature type="transmembrane region" description="Helical" evidence="8">
    <location>
        <begin position="6"/>
        <end position="24"/>
    </location>
</feature>
<evidence type="ECO:0000256" key="7">
    <source>
        <dbReference type="PROSITE-ProRule" id="PRU00042"/>
    </source>
</evidence>
<reference evidence="12" key="1">
    <citation type="submission" date="2017-02" db="UniProtKB">
        <authorList>
            <consortium name="WormBaseParasite"/>
        </authorList>
    </citation>
    <scope>IDENTIFICATION</scope>
</reference>
<dbReference type="SUPFAM" id="SSF57667">
    <property type="entry name" value="beta-beta-alpha zinc fingers"/>
    <property type="match status" value="1"/>
</dbReference>
<gene>
    <name evidence="10" type="ORF">EVEC_LOCUS8914</name>
</gene>
<dbReference type="FunFam" id="3.30.160.60:FF:000032">
    <property type="entry name" value="Krueppel-like factor 4"/>
    <property type="match status" value="1"/>
</dbReference>
<dbReference type="OrthoDB" id="4748970at2759"/>